<evidence type="ECO:0000313" key="3">
    <source>
        <dbReference type="Proteomes" id="UP000187406"/>
    </source>
</evidence>
<comment type="caution">
    <text evidence="2">The sequence shown here is derived from an EMBL/GenBank/DDBJ whole genome shotgun (WGS) entry which is preliminary data.</text>
</comment>
<protein>
    <submittedName>
        <fullName evidence="2">PMD domain-containing protein</fullName>
    </submittedName>
</protein>
<sequence>KALLAMWLSKFLFYNIPDNRVQGRFFPLAMKITQRKRYPLASLFLGCLYHHLDLIYDDELAENGRYLVDSHIMTSFLQVFLWERMRGYGPSPKFVRAIIADFTSPEVLAHLFCLPNL</sequence>
<dbReference type="InParanoid" id="A0A1Q3D632"/>
<evidence type="ECO:0000259" key="1">
    <source>
        <dbReference type="Pfam" id="PF10536"/>
    </source>
</evidence>
<proteinExistence type="predicted"/>
<dbReference type="Proteomes" id="UP000187406">
    <property type="component" value="Unassembled WGS sequence"/>
</dbReference>
<dbReference type="Pfam" id="PF10536">
    <property type="entry name" value="PMD"/>
    <property type="match status" value="1"/>
</dbReference>
<reference evidence="3" key="1">
    <citation type="submission" date="2016-04" db="EMBL/GenBank/DDBJ databases">
        <title>Cephalotus genome sequencing.</title>
        <authorList>
            <person name="Fukushima K."/>
            <person name="Hasebe M."/>
            <person name="Fang X."/>
        </authorList>
    </citation>
    <scope>NUCLEOTIDE SEQUENCE [LARGE SCALE GENOMIC DNA]</scope>
    <source>
        <strain evidence="3">cv. St1</strain>
    </source>
</reference>
<dbReference type="OrthoDB" id="1421598at2759"/>
<dbReference type="InterPro" id="IPR019557">
    <property type="entry name" value="AminoTfrase-like_pln_mobile"/>
</dbReference>
<dbReference type="EMBL" id="BDDD01004602">
    <property type="protein sequence ID" value="GAV87957.1"/>
    <property type="molecule type" value="Genomic_DNA"/>
</dbReference>
<gene>
    <name evidence="2" type="ORF">CFOL_v3_31381</name>
</gene>
<dbReference type="AlphaFoldDB" id="A0A1Q3D632"/>
<accession>A0A1Q3D632</accession>
<evidence type="ECO:0000313" key="2">
    <source>
        <dbReference type="EMBL" id="GAV87957.1"/>
    </source>
</evidence>
<feature type="domain" description="Aminotransferase-like plant mobile" evidence="1">
    <location>
        <begin position="2"/>
        <end position="91"/>
    </location>
</feature>
<organism evidence="2 3">
    <name type="scientific">Cephalotus follicularis</name>
    <name type="common">Albany pitcher plant</name>
    <dbReference type="NCBI Taxonomy" id="3775"/>
    <lineage>
        <taxon>Eukaryota</taxon>
        <taxon>Viridiplantae</taxon>
        <taxon>Streptophyta</taxon>
        <taxon>Embryophyta</taxon>
        <taxon>Tracheophyta</taxon>
        <taxon>Spermatophyta</taxon>
        <taxon>Magnoliopsida</taxon>
        <taxon>eudicotyledons</taxon>
        <taxon>Gunneridae</taxon>
        <taxon>Pentapetalae</taxon>
        <taxon>rosids</taxon>
        <taxon>fabids</taxon>
        <taxon>Oxalidales</taxon>
        <taxon>Cephalotaceae</taxon>
        <taxon>Cephalotus</taxon>
    </lineage>
</organism>
<keyword evidence="3" id="KW-1185">Reference proteome</keyword>
<feature type="non-terminal residue" evidence="2">
    <location>
        <position position="1"/>
    </location>
</feature>
<name>A0A1Q3D632_CEPFO</name>
<dbReference type="STRING" id="3775.A0A1Q3D632"/>